<proteinExistence type="predicted"/>
<comment type="caution">
    <text evidence="1">The sequence shown here is derived from an EMBL/GenBank/DDBJ whole genome shotgun (WGS) entry which is preliminary data.</text>
</comment>
<name>A0A9P7K9E4_9AGAR</name>
<dbReference type="OrthoDB" id="3206554at2759"/>
<evidence type="ECO:0000313" key="2">
    <source>
        <dbReference type="Proteomes" id="UP000775547"/>
    </source>
</evidence>
<protein>
    <submittedName>
        <fullName evidence="1">Uncharacterized protein</fullName>
    </submittedName>
</protein>
<reference evidence="1" key="1">
    <citation type="submission" date="2020-07" db="EMBL/GenBank/DDBJ databases">
        <authorList>
            <person name="Nieuwenhuis M."/>
            <person name="Van De Peppel L.J.J."/>
        </authorList>
    </citation>
    <scope>NUCLEOTIDE SEQUENCE</scope>
    <source>
        <strain evidence="1">AP01</strain>
        <tissue evidence="1">Mycelium</tissue>
    </source>
</reference>
<keyword evidence="2" id="KW-1185">Reference proteome</keyword>
<evidence type="ECO:0000313" key="1">
    <source>
        <dbReference type="EMBL" id="KAG5641054.1"/>
    </source>
</evidence>
<dbReference type="Proteomes" id="UP000775547">
    <property type="component" value="Unassembled WGS sequence"/>
</dbReference>
<dbReference type="EMBL" id="JABCKV010000403">
    <property type="protein sequence ID" value="KAG5641054.1"/>
    <property type="molecule type" value="Genomic_DNA"/>
</dbReference>
<dbReference type="AlphaFoldDB" id="A0A9P7K9E4"/>
<accession>A0A9P7K9E4</accession>
<reference evidence="1" key="2">
    <citation type="submission" date="2021-10" db="EMBL/GenBank/DDBJ databases">
        <title>Phylogenomics reveals ancestral predisposition of the termite-cultivated fungus Termitomyces towards a domesticated lifestyle.</title>
        <authorList>
            <person name="Auxier B."/>
            <person name="Grum-Grzhimaylo A."/>
            <person name="Cardenas M.E."/>
            <person name="Lodge J.D."/>
            <person name="Laessoe T."/>
            <person name="Pedersen O."/>
            <person name="Smith M.E."/>
            <person name="Kuyper T.W."/>
            <person name="Franco-Molano E.A."/>
            <person name="Baroni T.J."/>
            <person name="Aanen D.K."/>
        </authorList>
    </citation>
    <scope>NUCLEOTIDE SEQUENCE</scope>
    <source>
        <strain evidence="1">AP01</strain>
        <tissue evidence="1">Mycelium</tissue>
    </source>
</reference>
<organism evidence="1 2">
    <name type="scientific">Asterophora parasitica</name>
    <dbReference type="NCBI Taxonomy" id="117018"/>
    <lineage>
        <taxon>Eukaryota</taxon>
        <taxon>Fungi</taxon>
        <taxon>Dikarya</taxon>
        <taxon>Basidiomycota</taxon>
        <taxon>Agaricomycotina</taxon>
        <taxon>Agaricomycetes</taxon>
        <taxon>Agaricomycetidae</taxon>
        <taxon>Agaricales</taxon>
        <taxon>Tricholomatineae</taxon>
        <taxon>Lyophyllaceae</taxon>
        <taxon>Asterophora</taxon>
    </lineage>
</organism>
<sequence>MASIAQNQGALLMGGFVALGYVKATMIAPILDQVHSGLVCATIWRYLIEGNGRDLETIPIPL</sequence>
<gene>
    <name evidence="1" type="ORF">DXG03_006289</name>
</gene>